<evidence type="ECO:0000256" key="1">
    <source>
        <dbReference type="SAM" id="Phobius"/>
    </source>
</evidence>
<keyword evidence="1" id="KW-1133">Transmembrane helix</keyword>
<name>A0ABT1PYR3_9ACTN</name>
<comment type="caution">
    <text evidence="2">The sequence shown here is derived from an EMBL/GenBank/DDBJ whole genome shotgun (WGS) entry which is preliminary data.</text>
</comment>
<dbReference type="RefSeq" id="WP_255921707.1">
    <property type="nucleotide sequence ID" value="NZ_JANFNG010000016.1"/>
</dbReference>
<reference evidence="2" key="1">
    <citation type="submission" date="2022-06" db="EMBL/GenBank/DDBJ databases">
        <title>Draft genome sequence of Streptomyces sp. RB6PN25 isolated from peat swamp forest in Thailand.</title>
        <authorList>
            <person name="Duangmal K."/>
            <person name="Klaysubun C."/>
        </authorList>
    </citation>
    <scope>NUCLEOTIDE SEQUENCE</scope>
    <source>
        <strain evidence="2">RB6PN25</strain>
    </source>
</reference>
<keyword evidence="1" id="KW-0472">Membrane</keyword>
<feature type="transmembrane region" description="Helical" evidence="1">
    <location>
        <begin position="66"/>
        <end position="86"/>
    </location>
</feature>
<gene>
    <name evidence="2" type="ORF">NGB36_19850</name>
</gene>
<evidence type="ECO:0000313" key="2">
    <source>
        <dbReference type="EMBL" id="MCQ4082797.1"/>
    </source>
</evidence>
<organism evidence="2 3">
    <name type="scientific">Streptomyces humicola</name>
    <dbReference type="NCBI Taxonomy" id="2953240"/>
    <lineage>
        <taxon>Bacteria</taxon>
        <taxon>Bacillati</taxon>
        <taxon>Actinomycetota</taxon>
        <taxon>Actinomycetes</taxon>
        <taxon>Kitasatosporales</taxon>
        <taxon>Streptomycetaceae</taxon>
        <taxon>Streptomyces</taxon>
    </lineage>
</organism>
<evidence type="ECO:0008006" key="4">
    <source>
        <dbReference type="Google" id="ProtNLM"/>
    </source>
</evidence>
<protein>
    <recommendedName>
        <fullName evidence="4">Integral membrane protein</fullName>
    </recommendedName>
</protein>
<dbReference type="Proteomes" id="UP001057702">
    <property type="component" value="Unassembled WGS sequence"/>
</dbReference>
<feature type="transmembrane region" description="Helical" evidence="1">
    <location>
        <begin position="12"/>
        <end position="30"/>
    </location>
</feature>
<proteinExistence type="predicted"/>
<evidence type="ECO:0000313" key="3">
    <source>
        <dbReference type="Proteomes" id="UP001057702"/>
    </source>
</evidence>
<dbReference type="EMBL" id="JANFNG010000016">
    <property type="protein sequence ID" value="MCQ4082797.1"/>
    <property type="molecule type" value="Genomic_DNA"/>
</dbReference>
<accession>A0ABT1PYR3</accession>
<feature type="transmembrane region" description="Helical" evidence="1">
    <location>
        <begin position="92"/>
        <end position="113"/>
    </location>
</feature>
<feature type="transmembrane region" description="Helical" evidence="1">
    <location>
        <begin position="36"/>
        <end position="54"/>
    </location>
</feature>
<keyword evidence="3" id="KW-1185">Reference proteome</keyword>
<keyword evidence="1" id="KW-0812">Transmembrane</keyword>
<sequence length="129" mass="13838">MDNELYRRVRALFATVLVLSFATLGIAALIGGNATVWVRGTIVAAIAAVLIALARRAFRGSRAAYLRMRLMSTAAPLAIVIIVALPHDGFPVWMKVEQAVVGVLLLAVAVMVGRKAVRQAYPKAGQQVR</sequence>